<dbReference type="InterPro" id="IPR031107">
    <property type="entry name" value="Small_HSP"/>
</dbReference>
<dbReference type="InParanoid" id="A0A1Y2E2X9"/>
<sequence length="153" mass="17056">MQAFASHPFAQGLRDYYEQQYRSGAPAPVGEHNDTFVPPVDVFNTEKAYVLHVALPGCVKEDVDVKWISEKGELNVAGVVHRPGHEEFLQTLSSSERKVGMFERGIKLPPPGSDEKEDIDAFSINAKLENGILIITVPKAEKEWTEVHNIDVD</sequence>
<reference evidence="5 6" key="1">
    <citation type="submission" date="2016-07" db="EMBL/GenBank/DDBJ databases">
        <title>Pervasive Adenine N6-methylation of Active Genes in Fungi.</title>
        <authorList>
            <consortium name="DOE Joint Genome Institute"/>
            <person name="Mondo S.J."/>
            <person name="Dannebaum R.O."/>
            <person name="Kuo R.C."/>
            <person name="Labutti K."/>
            <person name="Haridas S."/>
            <person name="Kuo A."/>
            <person name="Salamov A."/>
            <person name="Ahrendt S.R."/>
            <person name="Lipzen A."/>
            <person name="Sullivan W."/>
            <person name="Andreopoulos W.B."/>
            <person name="Clum A."/>
            <person name="Lindquist E."/>
            <person name="Daum C."/>
            <person name="Ramamoorthy G.K."/>
            <person name="Gryganskyi A."/>
            <person name="Culley D."/>
            <person name="Magnuson J.K."/>
            <person name="James T.Y."/>
            <person name="O'Malley M.A."/>
            <person name="Stajich J.E."/>
            <person name="Spatafora J.W."/>
            <person name="Visel A."/>
            <person name="Grigoriev I.V."/>
        </authorList>
    </citation>
    <scope>NUCLEOTIDE SEQUENCE [LARGE SCALE GENOMIC DNA]</scope>
    <source>
        <strain evidence="5 6">CBS 129021</strain>
    </source>
</reference>
<dbReference type="PROSITE" id="PS01031">
    <property type="entry name" value="SHSP"/>
    <property type="match status" value="1"/>
</dbReference>
<dbReference type="Pfam" id="PF00011">
    <property type="entry name" value="HSP20"/>
    <property type="match status" value="1"/>
</dbReference>
<organism evidence="5 6">
    <name type="scientific">Pseudomassariella vexata</name>
    <dbReference type="NCBI Taxonomy" id="1141098"/>
    <lineage>
        <taxon>Eukaryota</taxon>
        <taxon>Fungi</taxon>
        <taxon>Dikarya</taxon>
        <taxon>Ascomycota</taxon>
        <taxon>Pezizomycotina</taxon>
        <taxon>Sordariomycetes</taxon>
        <taxon>Xylariomycetidae</taxon>
        <taxon>Amphisphaeriales</taxon>
        <taxon>Pseudomassariaceae</taxon>
        <taxon>Pseudomassariella</taxon>
    </lineage>
</organism>
<accession>A0A1Y2E2X9</accession>
<dbReference type="Gene3D" id="2.60.40.790">
    <property type="match status" value="1"/>
</dbReference>
<dbReference type="RefSeq" id="XP_040716875.1">
    <property type="nucleotide sequence ID" value="XM_040855640.1"/>
</dbReference>
<dbReference type="CDD" id="cd06464">
    <property type="entry name" value="ACD_sHsps-like"/>
    <property type="match status" value="1"/>
</dbReference>
<dbReference type="OrthoDB" id="5511210at2759"/>
<evidence type="ECO:0000313" key="6">
    <source>
        <dbReference type="Proteomes" id="UP000193689"/>
    </source>
</evidence>
<gene>
    <name evidence="5" type="ORF">BCR38DRAFT_338728</name>
</gene>
<protein>
    <submittedName>
        <fullName evidence="5">HSP20-like chaperone</fullName>
    </submittedName>
</protein>
<dbReference type="InterPro" id="IPR002068">
    <property type="entry name" value="A-crystallin/Hsp20_dom"/>
</dbReference>
<evidence type="ECO:0000256" key="3">
    <source>
        <dbReference type="RuleBase" id="RU003616"/>
    </source>
</evidence>
<comment type="similarity">
    <text evidence="2 3">Belongs to the small heat shock protein (HSP20) family.</text>
</comment>
<dbReference type="SUPFAM" id="SSF49764">
    <property type="entry name" value="HSP20-like chaperones"/>
    <property type="match status" value="1"/>
</dbReference>
<name>A0A1Y2E2X9_9PEZI</name>
<dbReference type="Proteomes" id="UP000193689">
    <property type="component" value="Unassembled WGS sequence"/>
</dbReference>
<feature type="domain" description="SHSP" evidence="4">
    <location>
        <begin position="31"/>
        <end position="153"/>
    </location>
</feature>
<dbReference type="STRING" id="1141098.A0A1Y2E2X9"/>
<evidence type="ECO:0000256" key="2">
    <source>
        <dbReference type="PROSITE-ProRule" id="PRU00285"/>
    </source>
</evidence>
<evidence type="ECO:0000256" key="1">
    <source>
        <dbReference type="ARBA" id="ARBA00023016"/>
    </source>
</evidence>
<proteinExistence type="inferred from homology"/>
<keyword evidence="1" id="KW-0346">Stress response</keyword>
<keyword evidence="6" id="KW-1185">Reference proteome</keyword>
<dbReference type="EMBL" id="MCFJ01000005">
    <property type="protein sequence ID" value="ORY65911.1"/>
    <property type="molecule type" value="Genomic_DNA"/>
</dbReference>
<dbReference type="InterPro" id="IPR008978">
    <property type="entry name" value="HSP20-like_chaperone"/>
</dbReference>
<comment type="caution">
    <text evidence="5">The sequence shown here is derived from an EMBL/GenBank/DDBJ whole genome shotgun (WGS) entry which is preliminary data.</text>
</comment>
<dbReference type="AlphaFoldDB" id="A0A1Y2E2X9"/>
<evidence type="ECO:0000259" key="4">
    <source>
        <dbReference type="PROSITE" id="PS01031"/>
    </source>
</evidence>
<evidence type="ECO:0000313" key="5">
    <source>
        <dbReference type="EMBL" id="ORY65911.1"/>
    </source>
</evidence>
<dbReference type="GeneID" id="63771852"/>
<dbReference type="PANTHER" id="PTHR11527">
    <property type="entry name" value="HEAT-SHOCK PROTEIN 20 FAMILY MEMBER"/>
    <property type="match status" value="1"/>
</dbReference>